<dbReference type="CDD" id="cd05372">
    <property type="entry name" value="ENR_SDR"/>
    <property type="match status" value="1"/>
</dbReference>
<feature type="binding site" evidence="12">
    <location>
        <begin position="56"/>
        <end position="57"/>
    </location>
    <ligand>
        <name>NAD(+)</name>
        <dbReference type="ChEBI" id="CHEBI:57540"/>
    </ligand>
</feature>
<feature type="binding site" evidence="12">
    <location>
        <position position="50"/>
    </location>
    <ligand>
        <name>NAD(+)</name>
        <dbReference type="ChEBI" id="CHEBI:57540"/>
    </ligand>
</feature>
<feature type="binding site" evidence="12">
    <location>
        <position position="129"/>
    </location>
    <ligand>
        <name>NAD(+)</name>
        <dbReference type="ChEBI" id="CHEBI:57540"/>
    </ligand>
</feature>
<comment type="similarity">
    <text evidence="2 10">Belongs to the short-chain dehydrogenases/reductases (SDR) family. FabI subfamily.</text>
</comment>
<dbReference type="Gene3D" id="3.40.50.720">
    <property type="entry name" value="NAD(P)-binding Rossmann-like Domain"/>
    <property type="match status" value="1"/>
</dbReference>
<dbReference type="InterPro" id="IPR036291">
    <property type="entry name" value="NAD(P)-bd_dom_sf"/>
</dbReference>
<feature type="binding site" evidence="12">
    <location>
        <position position="199"/>
    </location>
    <ligand>
        <name>NAD(+)</name>
        <dbReference type="ChEBI" id="CHEBI:57540"/>
    </ligand>
</feature>
<evidence type="ECO:0000256" key="1">
    <source>
        <dbReference type="ARBA" id="ARBA00005194"/>
    </source>
</evidence>
<evidence type="ECO:0000313" key="15">
    <source>
        <dbReference type="Proteomes" id="UP000190092"/>
    </source>
</evidence>
<dbReference type="GO" id="GO:0006633">
    <property type="term" value="P:fatty acid biosynthetic process"/>
    <property type="evidence" value="ECO:0007669"/>
    <property type="project" value="UniProtKB-UniPathway"/>
</dbReference>
<evidence type="ECO:0000256" key="7">
    <source>
        <dbReference type="ARBA" id="ARBA00023098"/>
    </source>
</evidence>
<evidence type="ECO:0000256" key="3">
    <source>
        <dbReference type="ARBA" id="ARBA00022516"/>
    </source>
</evidence>
<dbReference type="EC" id="1.3.1.9" evidence="10"/>
<evidence type="ECO:0000256" key="9">
    <source>
        <dbReference type="ARBA" id="ARBA00048572"/>
    </source>
</evidence>
<dbReference type="GO" id="GO:0004318">
    <property type="term" value="F:enoyl-[acyl-carrier-protein] reductase (NADH) activity"/>
    <property type="evidence" value="ECO:0007669"/>
    <property type="project" value="UniProtKB-EC"/>
</dbReference>
<organism evidence="14 15">
    <name type="scientific">Enhydrobacter aerosaccus</name>
    <dbReference type="NCBI Taxonomy" id="225324"/>
    <lineage>
        <taxon>Bacteria</taxon>
        <taxon>Pseudomonadati</taxon>
        <taxon>Pseudomonadota</taxon>
        <taxon>Alphaproteobacteria</taxon>
        <taxon>Hyphomicrobiales</taxon>
        <taxon>Enhydrobacter</taxon>
    </lineage>
</organism>
<protein>
    <recommendedName>
        <fullName evidence="10">Enoyl-[acyl-carrier-protein] reductase [NADH]</fullName>
        <ecNumber evidence="10">1.3.1.9</ecNumber>
    </recommendedName>
</protein>
<evidence type="ECO:0000256" key="6">
    <source>
        <dbReference type="ARBA" id="ARBA00023027"/>
    </source>
</evidence>
<name>A0A1T4TKJ2_9HYPH</name>
<feature type="binding site" evidence="12">
    <location>
        <begin position="101"/>
        <end position="102"/>
    </location>
    <ligand>
        <name>NAD(+)</name>
        <dbReference type="ChEBI" id="CHEBI:57540"/>
    </ligand>
</feature>
<sequence>MPVNRTLSAAPDGSGGNISATPSSGHTVSKAVDLPSVPKLMAGKRGLVMGVANERSIAWGIAQALHAADAEMAFTYQGAAFGKRVLPMVQKLDAKIVQEADVESEESLDALFARLEKEWGRLDFVVHAIAFSDKEELKGRYVDTTKANFQRSLTISCYSFTEIARRALPLMTDGGSLITLTYEGATRVMPSYNVMGVAKAALEASVRYLAADLGPQGVRVNAISAGPMRTLAGAVIGSSRYVYRLSREASPLRRNMELSDIGGSALYYLSDLSAGVTGTVHYVDGGYHAMGMPPAGATGQNGDEGNGNGQ</sequence>
<dbReference type="STRING" id="225324.SAMN02745126_06447"/>
<evidence type="ECO:0000256" key="5">
    <source>
        <dbReference type="ARBA" id="ARBA00023002"/>
    </source>
</evidence>
<comment type="catalytic activity">
    <reaction evidence="9 10">
        <text>a 2,3-saturated acyl-[ACP] + NAD(+) = a (2E)-enoyl-[ACP] + NADH + H(+)</text>
        <dbReference type="Rhea" id="RHEA:10240"/>
        <dbReference type="Rhea" id="RHEA-COMP:9925"/>
        <dbReference type="Rhea" id="RHEA-COMP:9926"/>
        <dbReference type="ChEBI" id="CHEBI:15378"/>
        <dbReference type="ChEBI" id="CHEBI:57540"/>
        <dbReference type="ChEBI" id="CHEBI:57945"/>
        <dbReference type="ChEBI" id="CHEBI:78784"/>
        <dbReference type="ChEBI" id="CHEBI:78785"/>
        <dbReference type="EC" id="1.3.1.9"/>
    </reaction>
</comment>
<dbReference type="UniPathway" id="UPA00094"/>
<keyword evidence="15" id="KW-1185">Reference proteome</keyword>
<dbReference type="EMBL" id="FUWJ01000020">
    <property type="protein sequence ID" value="SKA40990.1"/>
    <property type="molecule type" value="Genomic_DNA"/>
</dbReference>
<dbReference type="PANTHER" id="PTHR43159:SF2">
    <property type="entry name" value="ENOYL-[ACYL-CARRIER-PROTEIN] REDUCTASE [NADH], CHLOROPLASTIC"/>
    <property type="match status" value="1"/>
</dbReference>
<keyword evidence="3 10" id="KW-0444">Lipid biosynthesis</keyword>
<dbReference type="InterPro" id="IPR002347">
    <property type="entry name" value="SDR_fam"/>
</dbReference>
<dbReference type="Pfam" id="PF13561">
    <property type="entry name" value="adh_short_C2"/>
    <property type="match status" value="1"/>
</dbReference>
<feature type="active site" description="Proton acceptor" evidence="11">
    <location>
        <position position="182"/>
    </location>
</feature>
<dbReference type="AlphaFoldDB" id="A0A1T4TKJ2"/>
<accession>A0A1T4TKJ2</accession>
<gene>
    <name evidence="14" type="ORF">SAMN02745126_06447</name>
</gene>
<evidence type="ECO:0000256" key="12">
    <source>
        <dbReference type="PIRSR" id="PIRSR000094-3"/>
    </source>
</evidence>
<dbReference type="SUPFAM" id="SSF51735">
    <property type="entry name" value="NAD(P)-binding Rossmann-fold domains"/>
    <property type="match status" value="1"/>
</dbReference>
<keyword evidence="6 10" id="KW-0520">NAD</keyword>
<evidence type="ECO:0000256" key="10">
    <source>
        <dbReference type="PIRNR" id="PIRNR000094"/>
    </source>
</evidence>
<keyword evidence="5 10" id="KW-0560">Oxidoreductase</keyword>
<comment type="pathway">
    <text evidence="1">Lipid metabolism; fatty acid biosynthesis.</text>
</comment>
<keyword evidence="8 10" id="KW-0275">Fatty acid biosynthesis</keyword>
<evidence type="ECO:0000256" key="8">
    <source>
        <dbReference type="ARBA" id="ARBA00023160"/>
    </source>
</evidence>
<dbReference type="PIRSF" id="PIRSF000094">
    <property type="entry name" value="Enoyl-ACP_rdct"/>
    <property type="match status" value="1"/>
</dbReference>
<feature type="active site" description="Proton acceptor" evidence="11">
    <location>
        <position position="192"/>
    </location>
</feature>
<dbReference type="PANTHER" id="PTHR43159">
    <property type="entry name" value="ENOYL-[ACYL-CARRIER-PROTEIN] REDUCTASE"/>
    <property type="match status" value="1"/>
</dbReference>
<dbReference type="FunFam" id="3.40.50.720:FF:000054">
    <property type="entry name" value="Enoyl-[acyl-carrier-protein] reductase [NADH]"/>
    <property type="match status" value="1"/>
</dbReference>
<evidence type="ECO:0000256" key="4">
    <source>
        <dbReference type="ARBA" id="ARBA00022832"/>
    </source>
</evidence>
<proteinExistence type="inferred from homology"/>
<evidence type="ECO:0000256" key="13">
    <source>
        <dbReference type="SAM" id="MobiDB-lite"/>
    </source>
</evidence>
<evidence type="ECO:0000256" key="2">
    <source>
        <dbReference type="ARBA" id="ARBA00009233"/>
    </source>
</evidence>
<dbReference type="PRINTS" id="PR00081">
    <property type="entry name" value="GDHRDH"/>
</dbReference>
<dbReference type="Proteomes" id="UP000190092">
    <property type="component" value="Unassembled WGS sequence"/>
</dbReference>
<keyword evidence="4" id="KW-0276">Fatty acid metabolism</keyword>
<feature type="compositionally biased region" description="Polar residues" evidence="13">
    <location>
        <begin position="17"/>
        <end position="27"/>
    </location>
</feature>
<dbReference type="Gene3D" id="1.10.8.400">
    <property type="entry name" value="Enoyl acyl carrier protein reductase"/>
    <property type="match status" value="1"/>
</dbReference>
<evidence type="ECO:0000313" key="14">
    <source>
        <dbReference type="EMBL" id="SKA40990.1"/>
    </source>
</evidence>
<feature type="region of interest" description="Disordered" evidence="13">
    <location>
        <begin position="1"/>
        <end position="29"/>
    </location>
</feature>
<feature type="binding site" evidence="12">
    <location>
        <position position="77"/>
    </location>
    <ligand>
        <name>NAD(+)</name>
        <dbReference type="ChEBI" id="CHEBI:57540"/>
    </ligand>
</feature>
<evidence type="ECO:0000256" key="11">
    <source>
        <dbReference type="PIRSR" id="PIRSR000094-1"/>
    </source>
</evidence>
<keyword evidence="7" id="KW-0443">Lipid metabolism</keyword>
<reference evidence="15" key="1">
    <citation type="submission" date="2017-02" db="EMBL/GenBank/DDBJ databases">
        <authorList>
            <person name="Varghese N."/>
            <person name="Submissions S."/>
        </authorList>
    </citation>
    <scope>NUCLEOTIDE SEQUENCE [LARGE SCALE GENOMIC DNA]</scope>
    <source>
        <strain evidence="15">ATCC 27094</strain>
    </source>
</reference>
<dbReference type="InterPro" id="IPR014358">
    <property type="entry name" value="Enoyl-ACP_Rdtase_NADH"/>
</dbReference>